<evidence type="ECO:0000313" key="3">
    <source>
        <dbReference type="Proteomes" id="UP000464787"/>
    </source>
</evidence>
<dbReference type="KEGG" id="xyk:GT347_02875"/>
<sequence>MRKTFSLAIEGKNRDRLLDAAKHDIRKYLKRERRRDLPAGVDFWDFDCRFGLTQETAERVHLGSLIDSVNAAAAAGADSFYVEILAAHGVRKPREPGSAPDADSVHFGEDD</sequence>
<proteinExistence type="predicted"/>
<accession>A0A857J253</accession>
<evidence type="ECO:0000256" key="1">
    <source>
        <dbReference type="SAM" id="MobiDB-lite"/>
    </source>
</evidence>
<evidence type="ECO:0000313" key="2">
    <source>
        <dbReference type="EMBL" id="QHI97018.1"/>
    </source>
</evidence>
<dbReference type="Proteomes" id="UP000464787">
    <property type="component" value="Chromosome"/>
</dbReference>
<dbReference type="AlphaFoldDB" id="A0A857J253"/>
<keyword evidence="3" id="KW-1185">Reference proteome</keyword>
<reference evidence="2 3" key="1">
    <citation type="submission" date="2020-01" db="EMBL/GenBank/DDBJ databases">
        <title>Genome sequencing of strain KACC 21265.</title>
        <authorList>
            <person name="Heo J."/>
            <person name="Kim S.-J."/>
            <person name="Kim J.-S."/>
            <person name="Hong S.-B."/>
            <person name="Kwon S.-W."/>
        </authorList>
    </citation>
    <scope>NUCLEOTIDE SEQUENCE [LARGE SCALE GENOMIC DNA]</scope>
    <source>
        <strain evidence="2 3">KACC 21265</strain>
    </source>
</reference>
<dbReference type="RefSeq" id="WP_160550536.1">
    <property type="nucleotide sequence ID" value="NZ_CP047650.1"/>
</dbReference>
<dbReference type="EMBL" id="CP047650">
    <property type="protein sequence ID" value="QHI97018.1"/>
    <property type="molecule type" value="Genomic_DNA"/>
</dbReference>
<feature type="region of interest" description="Disordered" evidence="1">
    <location>
        <begin position="91"/>
        <end position="111"/>
    </location>
</feature>
<organism evidence="2 3">
    <name type="scientific">Xylophilus rhododendri</name>
    <dbReference type="NCBI Taxonomy" id="2697032"/>
    <lineage>
        <taxon>Bacteria</taxon>
        <taxon>Pseudomonadati</taxon>
        <taxon>Pseudomonadota</taxon>
        <taxon>Betaproteobacteria</taxon>
        <taxon>Burkholderiales</taxon>
        <taxon>Xylophilus</taxon>
    </lineage>
</organism>
<name>A0A857J253_9BURK</name>
<protein>
    <submittedName>
        <fullName evidence="2">Uncharacterized protein</fullName>
    </submittedName>
</protein>
<dbReference type="InterPro" id="IPR046170">
    <property type="entry name" value="DUF6172"/>
</dbReference>
<dbReference type="Pfam" id="PF19669">
    <property type="entry name" value="DUF6172"/>
    <property type="match status" value="1"/>
</dbReference>
<gene>
    <name evidence="2" type="ORF">GT347_02875</name>
</gene>